<dbReference type="PANTHER" id="PTHR18034">
    <property type="entry name" value="CELL CYCLE CONTROL PROTEIN CWF22-RELATED"/>
    <property type="match status" value="1"/>
</dbReference>
<comment type="subcellular location">
    <subcellularLocation>
        <location evidence="1">Nucleus</location>
        <location evidence="1">Nucleolus</location>
    </subcellularLocation>
</comment>
<dbReference type="InterPro" id="IPR003891">
    <property type="entry name" value="Initiation_fac_eIF4g_MI"/>
</dbReference>
<keyword evidence="10" id="KW-1185">Reference proteome</keyword>
<keyword evidence="3" id="KW-0285">Flavoprotein</keyword>
<dbReference type="EMBL" id="CAJPDT010000003">
    <property type="protein sequence ID" value="CAF9907020.1"/>
    <property type="molecule type" value="Genomic_DNA"/>
</dbReference>
<keyword evidence="5" id="KW-0560">Oxidoreductase</keyword>
<dbReference type="SMART" id="SM00544">
    <property type="entry name" value="MA3"/>
    <property type="match status" value="1"/>
</dbReference>
<evidence type="ECO:0000259" key="8">
    <source>
        <dbReference type="PROSITE" id="PS51366"/>
    </source>
</evidence>
<dbReference type="SUPFAM" id="SSF51905">
    <property type="entry name" value="FAD/NAD(P)-binding domain"/>
    <property type="match status" value="1"/>
</dbReference>
<reference evidence="9" key="1">
    <citation type="submission" date="2021-03" db="EMBL/GenBank/DDBJ databases">
        <authorList>
            <person name="Tagirdzhanova G."/>
        </authorList>
    </citation>
    <scope>NUCLEOTIDE SEQUENCE</scope>
</reference>
<accession>A0A8H3EK23</accession>
<dbReference type="PROSITE" id="PS51366">
    <property type="entry name" value="MI"/>
    <property type="match status" value="1"/>
</dbReference>
<dbReference type="GO" id="GO:0005730">
    <property type="term" value="C:nucleolus"/>
    <property type="evidence" value="ECO:0007669"/>
    <property type="project" value="UniProtKB-SubCell"/>
</dbReference>
<gene>
    <name evidence="9" type="primary">SGD1</name>
    <name evidence="9" type="ORF">IMSHALPRED_005419</name>
</gene>
<evidence type="ECO:0000256" key="4">
    <source>
        <dbReference type="ARBA" id="ARBA00022827"/>
    </source>
</evidence>
<dbReference type="GO" id="GO:0050660">
    <property type="term" value="F:flavin adenine dinucleotide binding"/>
    <property type="evidence" value="ECO:0007669"/>
    <property type="project" value="InterPro"/>
</dbReference>
<evidence type="ECO:0000256" key="1">
    <source>
        <dbReference type="ARBA" id="ARBA00004604"/>
    </source>
</evidence>
<dbReference type="GO" id="GO:0042274">
    <property type="term" value="P:ribosomal small subunit biogenesis"/>
    <property type="evidence" value="ECO:0007669"/>
    <property type="project" value="TreeGrafter"/>
</dbReference>
<keyword evidence="6" id="KW-0539">Nucleus</keyword>
<evidence type="ECO:0000256" key="6">
    <source>
        <dbReference type="ARBA" id="ARBA00023242"/>
    </source>
</evidence>
<dbReference type="InterPro" id="IPR020946">
    <property type="entry name" value="Flavin_mOase-like"/>
</dbReference>
<comment type="caution">
    <text evidence="9">The sequence shown here is derived from an EMBL/GenBank/DDBJ whole genome shotgun (WGS) entry which is preliminary data.</text>
</comment>
<evidence type="ECO:0000256" key="2">
    <source>
        <dbReference type="ARBA" id="ARBA00006856"/>
    </source>
</evidence>
<organism evidence="9 10">
    <name type="scientific">Imshaugia aleurites</name>
    <dbReference type="NCBI Taxonomy" id="172621"/>
    <lineage>
        <taxon>Eukaryota</taxon>
        <taxon>Fungi</taxon>
        <taxon>Dikarya</taxon>
        <taxon>Ascomycota</taxon>
        <taxon>Pezizomycotina</taxon>
        <taxon>Lecanoromycetes</taxon>
        <taxon>OSLEUM clade</taxon>
        <taxon>Lecanoromycetidae</taxon>
        <taxon>Lecanorales</taxon>
        <taxon>Lecanorineae</taxon>
        <taxon>Parmeliaceae</taxon>
        <taxon>Imshaugia</taxon>
    </lineage>
</organism>
<feature type="domain" description="MI" evidence="8">
    <location>
        <begin position="632"/>
        <end position="765"/>
    </location>
</feature>
<dbReference type="InterPro" id="IPR016024">
    <property type="entry name" value="ARM-type_fold"/>
</dbReference>
<feature type="compositionally biased region" description="Acidic residues" evidence="7">
    <location>
        <begin position="218"/>
        <end position="276"/>
    </location>
</feature>
<dbReference type="InterPro" id="IPR050781">
    <property type="entry name" value="CWC22_splicing_factor"/>
</dbReference>
<dbReference type="GO" id="GO:0004499">
    <property type="term" value="F:N,N-dimethylaniline monooxygenase activity"/>
    <property type="evidence" value="ECO:0007669"/>
    <property type="project" value="InterPro"/>
</dbReference>
<evidence type="ECO:0000313" key="10">
    <source>
        <dbReference type="Proteomes" id="UP000664534"/>
    </source>
</evidence>
<sequence length="1442" mass="162531">MPQPTHNTAKLPQLLLQELGISGGDYGGIPKKGRGPTNRKEQRKAARVQKKSAHAPVRHAQQLGRRLSRQDENELSDAPIAVEETKVKKPAMQPKAPKSILKKSKPLERRPQAKSLSPSPPPPKKLSRGIQDKLAADDAEIAALEKALGVKGKKKLPKSFEDDGLDTLLEGIDDAVGLNEGLGKRKRSEEDEWLKRKRQKVQEGKSNIENPSSSASLQDEDEDSVVGGADEDDEDGEEDNEKDNEEDDEEDDEEVLQGQFDIDEDDNFESFGEEDEPSLLMKTTKRKRENPYVAPLISPANTETGKYVPPSLRNRDTAGPEDLSQLRRQIQGLLNRLSEVNLVSILGEMEMIYRDHPRQHVTTTLLDLLVGLLSDPTTLQDTFIILHAGFIAAIYKTVGMDVGAQAIQRIDEEFNQNYHLGTDEDRTGKKLTNLISLLAELYNFQVIGSNLIYDFVRLFLDEFSETNTELLLKIIRNSGHQLRQDDPSSLKEIMLMLQAAVANSGEEKLSVRTKFMIETIKNLKNNRMKTGVAASTITSEHTTRMKKTLGSLNQRNIRASEPLRIGLKDLRQTDKRGKWWLVGASYKDVDADDGQRIELPSAVRDKNNGEVDVYGVAPDLIQLAKEQRMNTDVRRSIFIAVMSATDYNDAYVRLMKLRLKRSQELEIAKVLIHCAGAETAYNPFYALLSRRVCSDKKLKMSFQFSLWDLFKRMGEGEDDPKEDDEGDEDDGGKLGLRSLVNVARLFGVLIAEGGLGLDVLKNLNLVYLHPRTRTFVEILLITTILHSQQSSDKSRNEKFLLDIFLKPKEIPGMASGLRYFLKQVTMELDYDVVIVGAGLQGLAAARIFLELEPELKLLIIDSNLSVGGVWAKENLYPGLMTNNLRGTFEYTDFPMDDALGVKNQEHIPGEVIYEYFCRYAEKHDLARRIEFGHKVVVAEKLPTGWKLELETAWSKGKSVGPRSAQRSIVCSKLIVAAGLTSAAVPINIKGSEKFTAPTVNFGDYPRQAPQIYEDKSIGHVTVLGGGKAAYDIVYLMATHGKRVTWIIRASGYGPTYMAPAHIRIGPFRCWLEKLTTTRPLTWLSPCVWGDADGFGYFRSLLHGTSWGRWFVDTFWAKMASDTLEQSGILKSEATKNLVPDQSLFWYGVSLAILNYPKDIYEFVRENQVEVIRKDIKSLEAENIVRFEDGTAVQTDAFVASMGWKWRPSIEFRPKEMHADLGLPSTEYTKTQKEMWHKLDARADVEIFERFPKLATGPEKDQESLAEQEKGKMRQVYSPWRLWRGMVPPSLPTRDIVFLGVVAQLQGAVRSEISSLWAYAYMNDKLGSVSSISKPSTQLHLERTVPDEDGVASEQIGRTEDVMYDAALLQRWGKWRTPYGFGARHPDFVFDGIAYFDMLLQDLGLRSWRKGWGWLGEVFGGSYGQADYRGLVEEWKESRKNDY</sequence>
<dbReference type="GO" id="GO:0003723">
    <property type="term" value="F:RNA binding"/>
    <property type="evidence" value="ECO:0007669"/>
    <property type="project" value="InterPro"/>
</dbReference>
<feature type="region of interest" description="Disordered" evidence="7">
    <location>
        <begin position="296"/>
        <end position="319"/>
    </location>
</feature>
<dbReference type="SUPFAM" id="SSF48371">
    <property type="entry name" value="ARM repeat"/>
    <property type="match status" value="1"/>
</dbReference>
<evidence type="ECO:0000256" key="5">
    <source>
        <dbReference type="ARBA" id="ARBA00023002"/>
    </source>
</evidence>
<feature type="region of interest" description="Disordered" evidence="7">
    <location>
        <begin position="174"/>
        <end position="276"/>
    </location>
</feature>
<evidence type="ECO:0000256" key="7">
    <source>
        <dbReference type="SAM" id="MobiDB-lite"/>
    </source>
</evidence>
<dbReference type="FunFam" id="1.25.40.180:FF:000050">
    <property type="entry name" value="Nuclear protein (Sgd1), putative"/>
    <property type="match status" value="1"/>
</dbReference>
<evidence type="ECO:0000256" key="3">
    <source>
        <dbReference type="ARBA" id="ARBA00022630"/>
    </source>
</evidence>
<dbReference type="InterPro" id="IPR036188">
    <property type="entry name" value="FAD/NAD-bd_sf"/>
</dbReference>
<dbReference type="PANTHER" id="PTHR18034:SF4">
    <property type="entry name" value="NUCLEOLAR MIF4G DOMAIN-CONTAINING PROTEIN 1"/>
    <property type="match status" value="1"/>
</dbReference>
<dbReference type="Pfam" id="PF02854">
    <property type="entry name" value="MIF4G"/>
    <property type="match status" value="1"/>
</dbReference>
<dbReference type="Pfam" id="PF00743">
    <property type="entry name" value="FMO-like"/>
    <property type="match status" value="1"/>
</dbReference>
<name>A0A8H3EK23_9LECA</name>
<dbReference type="Gene3D" id="1.25.40.180">
    <property type="match status" value="1"/>
</dbReference>
<dbReference type="Gene3D" id="3.50.50.60">
    <property type="entry name" value="FAD/NAD(P)-binding domain"/>
    <property type="match status" value="1"/>
</dbReference>
<feature type="region of interest" description="Disordered" evidence="7">
    <location>
        <begin position="20"/>
        <end position="131"/>
    </location>
</feature>
<feature type="compositionally biased region" description="Basic residues" evidence="7">
    <location>
        <begin position="45"/>
        <end position="57"/>
    </location>
</feature>
<dbReference type="GO" id="GO:0050661">
    <property type="term" value="F:NADP binding"/>
    <property type="evidence" value="ECO:0007669"/>
    <property type="project" value="InterPro"/>
</dbReference>
<dbReference type="SMART" id="SM00543">
    <property type="entry name" value="MIF4G"/>
    <property type="match status" value="1"/>
</dbReference>
<dbReference type="OrthoDB" id="361797at2759"/>
<dbReference type="Proteomes" id="UP000664534">
    <property type="component" value="Unassembled WGS sequence"/>
</dbReference>
<proteinExistence type="inferred from homology"/>
<keyword evidence="4" id="KW-0274">FAD</keyword>
<feature type="compositionally biased region" description="Polar residues" evidence="7">
    <location>
        <begin position="204"/>
        <end position="217"/>
    </location>
</feature>
<protein>
    <submittedName>
        <fullName evidence="9">Suppressor of glycerol defect</fullName>
    </submittedName>
</protein>
<comment type="similarity">
    <text evidence="2">Belongs to the CWC22 family.</text>
</comment>
<dbReference type="Pfam" id="PF02847">
    <property type="entry name" value="MA3"/>
    <property type="match status" value="1"/>
</dbReference>
<evidence type="ECO:0000313" key="9">
    <source>
        <dbReference type="EMBL" id="CAF9907020.1"/>
    </source>
</evidence>
<dbReference type="InterPro" id="IPR003890">
    <property type="entry name" value="MIF4G-like_typ-3"/>
</dbReference>